<reference evidence="4 5" key="1">
    <citation type="submission" date="2019-11" db="EMBL/GenBank/DDBJ databases">
        <title>Novel species isolated from a subtropical stream in China.</title>
        <authorList>
            <person name="Lu H."/>
        </authorList>
    </citation>
    <scope>NUCLEOTIDE SEQUENCE [LARGE SCALE GENOMIC DNA]</scope>
    <source>
        <strain evidence="4 5">FT26W</strain>
    </source>
</reference>
<name>A0A844DBR2_9BURK</name>
<sequence length="157" mass="16665">PAPVFAPPLAVPMGGPLANDHAPLAPPPRLVNSPAAAGEASIFNMDGLMRVMGKDAKGRSAMFKMVRGALDSGMEPVDQAAVALREGRLRDAARLFHGLRGAVGVLGAKRLIDATIAAEDAIAEQREDEFDSRCQAVRSELEQTLALARAWLDRQQS</sequence>
<dbReference type="EMBL" id="WKJL01000008">
    <property type="protein sequence ID" value="MRW84929.1"/>
    <property type="molecule type" value="Genomic_DNA"/>
</dbReference>
<dbReference type="GO" id="GO:0004672">
    <property type="term" value="F:protein kinase activity"/>
    <property type="evidence" value="ECO:0007669"/>
    <property type="project" value="UniProtKB-ARBA"/>
</dbReference>
<dbReference type="GO" id="GO:0000160">
    <property type="term" value="P:phosphorelay signal transduction system"/>
    <property type="evidence" value="ECO:0007669"/>
    <property type="project" value="UniProtKB-KW"/>
</dbReference>
<evidence type="ECO:0000256" key="2">
    <source>
        <dbReference type="PROSITE-ProRule" id="PRU00110"/>
    </source>
</evidence>
<evidence type="ECO:0000313" key="4">
    <source>
        <dbReference type="EMBL" id="MRW84929.1"/>
    </source>
</evidence>
<evidence type="ECO:0000313" key="5">
    <source>
        <dbReference type="Proteomes" id="UP000439986"/>
    </source>
</evidence>
<dbReference type="PROSITE" id="PS50894">
    <property type="entry name" value="HPT"/>
    <property type="match status" value="1"/>
</dbReference>
<keyword evidence="2" id="KW-0597">Phosphoprotein</keyword>
<keyword evidence="4" id="KW-0418">Kinase</keyword>
<evidence type="ECO:0000256" key="1">
    <source>
        <dbReference type="ARBA" id="ARBA00023012"/>
    </source>
</evidence>
<keyword evidence="1" id="KW-0902">Two-component regulatory system</keyword>
<gene>
    <name evidence="4" type="ORF">GJ698_12645</name>
</gene>
<dbReference type="Proteomes" id="UP000439986">
    <property type="component" value="Unassembled WGS sequence"/>
</dbReference>
<accession>A0A844DBR2</accession>
<dbReference type="Gene3D" id="1.20.120.160">
    <property type="entry name" value="HPT domain"/>
    <property type="match status" value="1"/>
</dbReference>
<protein>
    <submittedName>
        <fullName evidence="4">Hybrid sensor histidine kinase/response regulator</fullName>
    </submittedName>
</protein>
<organism evidence="4 5">
    <name type="scientific">Duganella aquatilis</name>
    <dbReference type="NCBI Taxonomy" id="2666082"/>
    <lineage>
        <taxon>Bacteria</taxon>
        <taxon>Pseudomonadati</taxon>
        <taxon>Pseudomonadota</taxon>
        <taxon>Betaproteobacteria</taxon>
        <taxon>Burkholderiales</taxon>
        <taxon>Oxalobacteraceae</taxon>
        <taxon>Telluria group</taxon>
        <taxon>Duganella</taxon>
    </lineage>
</organism>
<feature type="domain" description="HPt" evidence="3">
    <location>
        <begin position="55"/>
        <end position="151"/>
    </location>
</feature>
<feature type="modified residue" description="Phosphohistidine" evidence="2">
    <location>
        <position position="97"/>
    </location>
</feature>
<feature type="non-terminal residue" evidence="4">
    <location>
        <position position="1"/>
    </location>
</feature>
<keyword evidence="4" id="KW-0808">Transferase</keyword>
<keyword evidence="5" id="KW-1185">Reference proteome</keyword>
<dbReference type="Pfam" id="PF01627">
    <property type="entry name" value="Hpt"/>
    <property type="match status" value="1"/>
</dbReference>
<dbReference type="SUPFAM" id="SSF47226">
    <property type="entry name" value="Histidine-containing phosphotransfer domain, HPT domain"/>
    <property type="match status" value="1"/>
</dbReference>
<dbReference type="RefSeq" id="WP_166454856.1">
    <property type="nucleotide sequence ID" value="NZ_WKJL01000008.1"/>
</dbReference>
<comment type="caution">
    <text evidence="4">The sequence shown here is derived from an EMBL/GenBank/DDBJ whole genome shotgun (WGS) entry which is preliminary data.</text>
</comment>
<proteinExistence type="predicted"/>
<evidence type="ECO:0000259" key="3">
    <source>
        <dbReference type="PROSITE" id="PS50894"/>
    </source>
</evidence>
<dbReference type="AlphaFoldDB" id="A0A844DBR2"/>
<dbReference type="InterPro" id="IPR036641">
    <property type="entry name" value="HPT_dom_sf"/>
</dbReference>
<dbReference type="InterPro" id="IPR008207">
    <property type="entry name" value="Sig_transdc_His_kin_Hpt_dom"/>
</dbReference>